<evidence type="ECO:0000256" key="1">
    <source>
        <dbReference type="ARBA" id="ARBA00010634"/>
    </source>
</evidence>
<keyword evidence="6" id="KW-1185">Reference proteome</keyword>
<dbReference type="PRINTS" id="PR01805">
    <property type="entry name" value="VACJLIPOPROT"/>
</dbReference>
<feature type="compositionally biased region" description="Acidic residues" evidence="3">
    <location>
        <begin position="90"/>
        <end position="120"/>
    </location>
</feature>
<dbReference type="InterPro" id="IPR007428">
    <property type="entry name" value="MlaA"/>
</dbReference>
<feature type="signal peptide" evidence="4">
    <location>
        <begin position="1"/>
        <end position="23"/>
    </location>
</feature>
<feature type="chain" id="PRO_5043748212" evidence="4">
    <location>
        <begin position="24"/>
        <end position="329"/>
    </location>
</feature>
<keyword evidence="5" id="KW-0449">Lipoprotein</keyword>
<dbReference type="EMBL" id="CP137555">
    <property type="protein sequence ID" value="WOX04808.1"/>
    <property type="molecule type" value="Genomic_DNA"/>
</dbReference>
<keyword evidence="2 4" id="KW-0732">Signal</keyword>
<dbReference type="Pfam" id="PF04333">
    <property type="entry name" value="MlaA"/>
    <property type="match status" value="1"/>
</dbReference>
<proteinExistence type="inferred from homology"/>
<name>A0AAU0MWC8_9GAMM</name>
<dbReference type="GO" id="GO:0016020">
    <property type="term" value="C:membrane"/>
    <property type="evidence" value="ECO:0007669"/>
    <property type="project" value="InterPro"/>
</dbReference>
<accession>A0AAU0MWC8</accession>
<dbReference type="PANTHER" id="PTHR30035">
    <property type="entry name" value="LIPOPROTEIN VACJ-RELATED"/>
    <property type="match status" value="1"/>
</dbReference>
<protein>
    <submittedName>
        <fullName evidence="5">VacJ family lipoprotein</fullName>
    </submittedName>
</protein>
<evidence type="ECO:0000313" key="5">
    <source>
        <dbReference type="EMBL" id="WOX04808.1"/>
    </source>
</evidence>
<feature type="region of interest" description="Disordered" evidence="3">
    <location>
        <begin position="24"/>
        <end position="122"/>
    </location>
</feature>
<dbReference type="PANTHER" id="PTHR30035:SF3">
    <property type="entry name" value="INTERMEMBRANE PHOSPHOLIPID TRANSPORT SYSTEM LIPOPROTEIN MLAA"/>
    <property type="match status" value="1"/>
</dbReference>
<dbReference type="AlphaFoldDB" id="A0AAU0MWC8"/>
<evidence type="ECO:0000313" key="6">
    <source>
        <dbReference type="Proteomes" id="UP001302477"/>
    </source>
</evidence>
<gene>
    <name evidence="5" type="ORF">R5R33_13810</name>
</gene>
<dbReference type="GO" id="GO:0120010">
    <property type="term" value="P:intermembrane phospholipid transfer"/>
    <property type="evidence" value="ECO:0007669"/>
    <property type="project" value="TreeGrafter"/>
</dbReference>
<dbReference type="KEGG" id="mpaf:R5R33_13810"/>
<evidence type="ECO:0000256" key="3">
    <source>
        <dbReference type="SAM" id="MobiDB-lite"/>
    </source>
</evidence>
<dbReference type="RefSeq" id="WP_318953284.1">
    <property type="nucleotide sequence ID" value="NZ_CP137555.1"/>
</dbReference>
<evidence type="ECO:0000256" key="2">
    <source>
        <dbReference type="ARBA" id="ARBA00022729"/>
    </source>
</evidence>
<comment type="similarity">
    <text evidence="1">Belongs to the MlaA family.</text>
</comment>
<feature type="compositionally biased region" description="Low complexity" evidence="3">
    <location>
        <begin position="37"/>
        <end position="70"/>
    </location>
</feature>
<feature type="compositionally biased region" description="Low complexity" evidence="3">
    <location>
        <begin position="79"/>
        <end position="89"/>
    </location>
</feature>
<organism evidence="5 6">
    <name type="scientific">Microbulbifer pacificus</name>
    <dbReference type="NCBI Taxonomy" id="407164"/>
    <lineage>
        <taxon>Bacteria</taxon>
        <taxon>Pseudomonadati</taxon>
        <taxon>Pseudomonadota</taxon>
        <taxon>Gammaproteobacteria</taxon>
        <taxon>Cellvibrionales</taxon>
        <taxon>Microbulbiferaceae</taxon>
        <taxon>Microbulbifer</taxon>
    </lineage>
</organism>
<evidence type="ECO:0000256" key="4">
    <source>
        <dbReference type="SAM" id="SignalP"/>
    </source>
</evidence>
<reference evidence="5 6" key="1">
    <citation type="submission" date="2023-10" db="EMBL/GenBank/DDBJ databases">
        <title>Description of Microbulbifer bruguierae sp. nov., isolated from the sediments of mangrove plant Bruguiera sexangula and comparative genomic analyses of the genus Microbulbifer.</title>
        <authorList>
            <person name="Long M."/>
        </authorList>
    </citation>
    <scope>NUCLEOTIDE SEQUENCE [LARGE SCALE GENOMIC DNA]</scope>
    <source>
        <strain evidence="5 6">SPO729</strain>
    </source>
</reference>
<dbReference type="Proteomes" id="UP001302477">
    <property type="component" value="Chromosome"/>
</dbReference>
<sequence length="329" mass="35826">MLERTQLTTWALTALLSAPLAMAQDASDPFAEQPDEAPAATSPANSATDKADSAAVDSAAAASDTAPASDVESESDPFAEGGAPAAAGEASDDFGSELEDEYGFDPADEFSSAEEPEDRDPWEGFNRAMFRFNDTADRWFLKPAATSYRQITPIFMQTGVSNFFSNLSEINNVLNDVLQWKWGQAGNDTGRFLVNSTVGLVGLFDVAQHMGLEPSDGEDFGQTLAVWGAPSGPYVVVPLLGPSTVRDFPGEVVQWYTNPLSYVDENSVEYTLKMVDVVQTRASLLQAESLLQGDRYVLLRDAYLQRREFLINDGEQEDDFGGDLDEYDF</sequence>